<dbReference type="InterPro" id="IPR027417">
    <property type="entry name" value="P-loop_NTPase"/>
</dbReference>
<protein>
    <submittedName>
        <fullName evidence="5">ABC transporter ATP-binding protein</fullName>
    </submittedName>
</protein>
<dbReference type="InterPro" id="IPR003439">
    <property type="entry name" value="ABC_transporter-like_ATP-bd"/>
</dbReference>
<evidence type="ECO:0000256" key="1">
    <source>
        <dbReference type="ARBA" id="ARBA00022448"/>
    </source>
</evidence>
<evidence type="ECO:0000313" key="5">
    <source>
        <dbReference type="EMBL" id="AOR24634.1"/>
    </source>
</evidence>
<evidence type="ECO:0000313" key="6">
    <source>
        <dbReference type="Proteomes" id="UP000094652"/>
    </source>
</evidence>
<keyword evidence="1" id="KW-0813">Transport</keyword>
<proteinExistence type="predicted"/>
<sequence>MNALEIKNLNKKFKDFSLKDINLILPKGYILGYVGQNGAGKTTTIKLIMQQLRADSGEISVFGKKYKGNEIIFKDMIGFIGDECYFPSCFKMKDVINTLKDFYSSFNIDKFNHYIDSWELPKDKKIKDFSKGMKIKLTFASIFARKTRLLILDEPTSGLDPVIRSEILDLLQEYIEDGEKSVLFSTHIISDLEKIADYIFFINKGKMMFNDTKDSILEKYLIVKGGKEDLTSNIKEKLVGYKESNVGFKGLIYAEDRKYLNDELLIEKPSIEEIIIFYINKGKECK</sequence>
<dbReference type="GO" id="GO:0016887">
    <property type="term" value="F:ATP hydrolysis activity"/>
    <property type="evidence" value="ECO:0007669"/>
    <property type="project" value="InterPro"/>
</dbReference>
<dbReference type="PANTHER" id="PTHR42939">
    <property type="entry name" value="ABC TRANSPORTER ATP-BINDING PROTEIN ALBC-RELATED"/>
    <property type="match status" value="1"/>
</dbReference>
<dbReference type="RefSeq" id="WP_069680760.1">
    <property type="nucleotide sequence ID" value="NZ_CP017253.2"/>
</dbReference>
<dbReference type="InterPro" id="IPR051782">
    <property type="entry name" value="ABC_Transporter_VariousFunc"/>
</dbReference>
<evidence type="ECO:0000256" key="3">
    <source>
        <dbReference type="ARBA" id="ARBA00022840"/>
    </source>
</evidence>
<dbReference type="EMBL" id="CP017253">
    <property type="protein sequence ID" value="AOR24634.1"/>
    <property type="molecule type" value="Genomic_DNA"/>
</dbReference>
<dbReference type="Proteomes" id="UP000094652">
    <property type="component" value="Chromosome"/>
</dbReference>
<accession>A0A1D7XMU5</accession>
<dbReference type="Pfam" id="PF00005">
    <property type="entry name" value="ABC_tran"/>
    <property type="match status" value="1"/>
</dbReference>
<organism evidence="5 6">
    <name type="scientific">Clostridium taeniosporum</name>
    <dbReference type="NCBI Taxonomy" id="394958"/>
    <lineage>
        <taxon>Bacteria</taxon>
        <taxon>Bacillati</taxon>
        <taxon>Bacillota</taxon>
        <taxon>Clostridia</taxon>
        <taxon>Eubacteriales</taxon>
        <taxon>Clostridiaceae</taxon>
        <taxon>Clostridium</taxon>
    </lineage>
</organism>
<dbReference type="SUPFAM" id="SSF52540">
    <property type="entry name" value="P-loop containing nucleoside triphosphate hydrolases"/>
    <property type="match status" value="1"/>
</dbReference>
<gene>
    <name evidence="5" type="ORF">BGI42_13185</name>
</gene>
<keyword evidence="2" id="KW-0547">Nucleotide-binding</keyword>
<feature type="domain" description="ABC transporter" evidence="4">
    <location>
        <begin position="1"/>
        <end position="229"/>
    </location>
</feature>
<name>A0A1D7XMU5_9CLOT</name>
<keyword evidence="3 5" id="KW-0067">ATP-binding</keyword>
<keyword evidence="6" id="KW-1185">Reference proteome</keyword>
<dbReference type="Gene3D" id="3.40.50.300">
    <property type="entry name" value="P-loop containing nucleotide triphosphate hydrolases"/>
    <property type="match status" value="1"/>
</dbReference>
<reference evidence="6" key="1">
    <citation type="submission" date="2016-09" db="EMBL/GenBank/DDBJ databases">
        <title>Genomics of Clostridium taeniosporum, an organism which forms endospores with ribbon-like appendages.</title>
        <authorList>
            <person name="Walker J.R."/>
        </authorList>
    </citation>
    <scope>NUCLEOTIDE SEQUENCE [LARGE SCALE GENOMIC DNA]</scope>
    <source>
        <strain evidence="6">1/k</strain>
    </source>
</reference>
<dbReference type="KEGG" id="ctae:BGI42_13185"/>
<dbReference type="SMART" id="SM00382">
    <property type="entry name" value="AAA"/>
    <property type="match status" value="1"/>
</dbReference>
<dbReference type="STRING" id="394958.BGI42_13185"/>
<evidence type="ECO:0000256" key="2">
    <source>
        <dbReference type="ARBA" id="ARBA00022741"/>
    </source>
</evidence>
<evidence type="ECO:0000259" key="4">
    <source>
        <dbReference type="PROSITE" id="PS50893"/>
    </source>
</evidence>
<dbReference type="OrthoDB" id="9804819at2"/>
<dbReference type="PROSITE" id="PS50893">
    <property type="entry name" value="ABC_TRANSPORTER_2"/>
    <property type="match status" value="1"/>
</dbReference>
<dbReference type="PANTHER" id="PTHR42939:SF3">
    <property type="entry name" value="ABC TRANSPORTER ATP-BINDING COMPONENT"/>
    <property type="match status" value="1"/>
</dbReference>
<dbReference type="AlphaFoldDB" id="A0A1D7XMU5"/>
<dbReference type="InterPro" id="IPR003593">
    <property type="entry name" value="AAA+_ATPase"/>
</dbReference>
<dbReference type="CDD" id="cd03230">
    <property type="entry name" value="ABC_DR_subfamily_A"/>
    <property type="match status" value="1"/>
</dbReference>
<dbReference type="GO" id="GO:0005524">
    <property type="term" value="F:ATP binding"/>
    <property type="evidence" value="ECO:0007669"/>
    <property type="project" value="UniProtKB-KW"/>
</dbReference>